<reference evidence="1" key="2">
    <citation type="submission" date="2020-06" db="EMBL/GenBank/DDBJ databases">
        <title>Helianthus annuus Genome sequencing and assembly Release 2.</title>
        <authorList>
            <person name="Gouzy J."/>
            <person name="Langlade N."/>
            <person name="Munos S."/>
        </authorList>
    </citation>
    <scope>NUCLEOTIDE SEQUENCE</scope>
    <source>
        <tissue evidence="1">Leaves</tissue>
    </source>
</reference>
<reference evidence="1" key="1">
    <citation type="journal article" date="2017" name="Nature">
        <title>The sunflower genome provides insights into oil metabolism, flowering and Asterid evolution.</title>
        <authorList>
            <person name="Badouin H."/>
            <person name="Gouzy J."/>
            <person name="Grassa C.J."/>
            <person name="Murat F."/>
            <person name="Staton S.E."/>
            <person name="Cottret L."/>
            <person name="Lelandais-Briere C."/>
            <person name="Owens G.L."/>
            <person name="Carrere S."/>
            <person name="Mayjonade B."/>
            <person name="Legrand L."/>
            <person name="Gill N."/>
            <person name="Kane N.C."/>
            <person name="Bowers J.E."/>
            <person name="Hubner S."/>
            <person name="Bellec A."/>
            <person name="Berard A."/>
            <person name="Berges H."/>
            <person name="Blanchet N."/>
            <person name="Boniface M.C."/>
            <person name="Brunel D."/>
            <person name="Catrice O."/>
            <person name="Chaidir N."/>
            <person name="Claudel C."/>
            <person name="Donnadieu C."/>
            <person name="Faraut T."/>
            <person name="Fievet G."/>
            <person name="Helmstetter N."/>
            <person name="King M."/>
            <person name="Knapp S.J."/>
            <person name="Lai Z."/>
            <person name="Le Paslier M.C."/>
            <person name="Lippi Y."/>
            <person name="Lorenzon L."/>
            <person name="Mandel J.R."/>
            <person name="Marage G."/>
            <person name="Marchand G."/>
            <person name="Marquand E."/>
            <person name="Bret-Mestries E."/>
            <person name="Morien E."/>
            <person name="Nambeesan S."/>
            <person name="Nguyen T."/>
            <person name="Pegot-Espagnet P."/>
            <person name="Pouilly N."/>
            <person name="Raftis F."/>
            <person name="Sallet E."/>
            <person name="Schiex T."/>
            <person name="Thomas J."/>
            <person name="Vandecasteele C."/>
            <person name="Vares D."/>
            <person name="Vear F."/>
            <person name="Vautrin S."/>
            <person name="Crespi M."/>
            <person name="Mangin B."/>
            <person name="Burke J.M."/>
            <person name="Salse J."/>
            <person name="Munos S."/>
            <person name="Vincourt P."/>
            <person name="Rieseberg L.H."/>
            <person name="Langlade N.B."/>
        </authorList>
    </citation>
    <scope>NUCLEOTIDE SEQUENCE</scope>
    <source>
        <tissue evidence="1">Leaves</tissue>
    </source>
</reference>
<gene>
    <name evidence="1" type="ORF">HanXRQr2_Chr02g0075601</name>
</gene>
<organism evidence="1 2">
    <name type="scientific">Helianthus annuus</name>
    <name type="common">Common sunflower</name>
    <dbReference type="NCBI Taxonomy" id="4232"/>
    <lineage>
        <taxon>Eukaryota</taxon>
        <taxon>Viridiplantae</taxon>
        <taxon>Streptophyta</taxon>
        <taxon>Embryophyta</taxon>
        <taxon>Tracheophyta</taxon>
        <taxon>Spermatophyta</taxon>
        <taxon>Magnoliopsida</taxon>
        <taxon>eudicotyledons</taxon>
        <taxon>Gunneridae</taxon>
        <taxon>Pentapetalae</taxon>
        <taxon>asterids</taxon>
        <taxon>campanulids</taxon>
        <taxon>Asterales</taxon>
        <taxon>Asteraceae</taxon>
        <taxon>Asteroideae</taxon>
        <taxon>Heliantheae alliance</taxon>
        <taxon>Heliantheae</taxon>
        <taxon>Helianthus</taxon>
    </lineage>
</organism>
<dbReference type="Proteomes" id="UP000215914">
    <property type="component" value="Unassembled WGS sequence"/>
</dbReference>
<comment type="caution">
    <text evidence="1">The sequence shown here is derived from an EMBL/GenBank/DDBJ whole genome shotgun (WGS) entry which is preliminary data.</text>
</comment>
<protein>
    <submittedName>
        <fullName evidence="1">Uncharacterized protein</fullName>
    </submittedName>
</protein>
<sequence length="47" mass="5743">MFCEFLGLQKWFKQVFDEHKNKQKVYGLFRGISRSDFSKEKSRNRTP</sequence>
<evidence type="ECO:0000313" key="2">
    <source>
        <dbReference type="Proteomes" id="UP000215914"/>
    </source>
</evidence>
<proteinExistence type="predicted"/>
<dbReference type="AlphaFoldDB" id="A0A9K3JQS0"/>
<dbReference type="Gramene" id="mRNA:HanXRQr2_Chr02g0075601">
    <property type="protein sequence ID" value="mRNA:HanXRQr2_Chr02g0075601"/>
    <property type="gene ID" value="HanXRQr2_Chr02g0075601"/>
</dbReference>
<evidence type="ECO:0000313" key="1">
    <source>
        <dbReference type="EMBL" id="KAF5819258.1"/>
    </source>
</evidence>
<keyword evidence="2" id="KW-1185">Reference proteome</keyword>
<dbReference type="EMBL" id="MNCJ02000317">
    <property type="protein sequence ID" value="KAF5819258.1"/>
    <property type="molecule type" value="Genomic_DNA"/>
</dbReference>
<accession>A0A9K3JQS0</accession>
<name>A0A9K3JQS0_HELAN</name>